<accession>A0AA38BV30</accession>
<dbReference type="EMBL" id="JAHRHJ020003813">
    <property type="protein sequence ID" value="KAH9288151.1"/>
    <property type="molecule type" value="Genomic_DNA"/>
</dbReference>
<sequence>GMIIIIFMHYIYELEVYILMLWVLYRRSGVYAELCMGLSDALNKTGELRDVDFDSNDSDDDYIVYSSHPIVDFIWEPSTAFFHELEPYIYRIRSYFNLLQLDSHQLVSETDLDLTEIVKRLNQSTVRDYTKICSIPKNNFHSYTRKEDKESKVDWKKQTMNTKYFKVIEKVVNALHSLAQGISLFSGFWDLRGHMRFLFEFEFEMATISPCGPIKNHHGHK</sequence>
<organism evidence="1 2">
    <name type="scientific">Taxus chinensis</name>
    <name type="common">Chinese yew</name>
    <name type="synonym">Taxus wallichiana var. chinensis</name>
    <dbReference type="NCBI Taxonomy" id="29808"/>
    <lineage>
        <taxon>Eukaryota</taxon>
        <taxon>Viridiplantae</taxon>
        <taxon>Streptophyta</taxon>
        <taxon>Embryophyta</taxon>
        <taxon>Tracheophyta</taxon>
        <taxon>Spermatophyta</taxon>
        <taxon>Pinopsida</taxon>
        <taxon>Pinidae</taxon>
        <taxon>Conifers II</taxon>
        <taxon>Cupressales</taxon>
        <taxon>Taxaceae</taxon>
        <taxon>Taxus</taxon>
    </lineage>
</organism>
<feature type="non-terminal residue" evidence="1">
    <location>
        <position position="221"/>
    </location>
</feature>
<comment type="caution">
    <text evidence="1">The sequence shown here is derived from an EMBL/GenBank/DDBJ whole genome shotgun (WGS) entry which is preliminary data.</text>
</comment>
<dbReference type="AlphaFoldDB" id="A0AA38BV30"/>
<dbReference type="Proteomes" id="UP000824469">
    <property type="component" value="Unassembled WGS sequence"/>
</dbReference>
<protein>
    <submittedName>
        <fullName evidence="1">Uncharacterized protein</fullName>
    </submittedName>
</protein>
<proteinExistence type="predicted"/>
<name>A0AA38BV30_TAXCH</name>
<gene>
    <name evidence="1" type="ORF">KI387_032268</name>
</gene>
<evidence type="ECO:0000313" key="2">
    <source>
        <dbReference type="Proteomes" id="UP000824469"/>
    </source>
</evidence>
<feature type="non-terminal residue" evidence="1">
    <location>
        <position position="1"/>
    </location>
</feature>
<keyword evidence="2" id="KW-1185">Reference proteome</keyword>
<reference evidence="1 2" key="1">
    <citation type="journal article" date="2021" name="Nat. Plants">
        <title>The Taxus genome provides insights into paclitaxel biosynthesis.</title>
        <authorList>
            <person name="Xiong X."/>
            <person name="Gou J."/>
            <person name="Liao Q."/>
            <person name="Li Y."/>
            <person name="Zhou Q."/>
            <person name="Bi G."/>
            <person name="Li C."/>
            <person name="Du R."/>
            <person name="Wang X."/>
            <person name="Sun T."/>
            <person name="Guo L."/>
            <person name="Liang H."/>
            <person name="Lu P."/>
            <person name="Wu Y."/>
            <person name="Zhang Z."/>
            <person name="Ro D.K."/>
            <person name="Shang Y."/>
            <person name="Huang S."/>
            <person name="Yan J."/>
        </authorList>
    </citation>
    <scope>NUCLEOTIDE SEQUENCE [LARGE SCALE GENOMIC DNA]</scope>
    <source>
        <strain evidence="1">Ta-2019</strain>
    </source>
</reference>
<evidence type="ECO:0000313" key="1">
    <source>
        <dbReference type="EMBL" id="KAH9288151.1"/>
    </source>
</evidence>